<dbReference type="SUPFAM" id="SSF56935">
    <property type="entry name" value="Porins"/>
    <property type="match status" value="1"/>
</dbReference>
<comment type="subcellular location">
    <subcellularLocation>
        <location evidence="1 9">Cell outer membrane</location>
        <topology evidence="1 9">Multi-pass membrane protein</topology>
    </subcellularLocation>
</comment>
<dbReference type="Pfam" id="PF07715">
    <property type="entry name" value="Plug"/>
    <property type="match status" value="1"/>
</dbReference>
<keyword evidence="8 9" id="KW-0998">Cell outer membrane</keyword>
<dbReference type="AlphaFoldDB" id="R6X3C8"/>
<organism evidence="14">
    <name type="scientific">Phascolarctobacterium succinatutens CAG:287</name>
    <dbReference type="NCBI Taxonomy" id="1263101"/>
    <lineage>
        <taxon>Bacteria</taxon>
        <taxon>Bacillati</taxon>
        <taxon>Bacillota</taxon>
        <taxon>Negativicutes</taxon>
        <taxon>Acidaminococcales</taxon>
        <taxon>Acidaminococcaceae</taxon>
        <taxon>Phascolarctobacterium</taxon>
    </lineage>
</organism>
<dbReference type="GO" id="GO:0044718">
    <property type="term" value="P:siderophore transmembrane transport"/>
    <property type="evidence" value="ECO:0007669"/>
    <property type="project" value="TreeGrafter"/>
</dbReference>
<dbReference type="CDD" id="cd01347">
    <property type="entry name" value="ligand_gated_channel"/>
    <property type="match status" value="1"/>
</dbReference>
<name>R6X3C8_9FIRM</name>
<dbReference type="InterPro" id="IPR010916">
    <property type="entry name" value="TonB_box_CS"/>
</dbReference>
<accession>R6X3C8</accession>
<evidence type="ECO:0000259" key="12">
    <source>
        <dbReference type="Pfam" id="PF00593"/>
    </source>
</evidence>
<feature type="domain" description="TonB-dependent receptor plug" evidence="13">
    <location>
        <begin position="59"/>
        <end position="170"/>
    </location>
</feature>
<dbReference type="HOGENOM" id="CLU_008287_18_0_9"/>
<evidence type="ECO:0000256" key="8">
    <source>
        <dbReference type="ARBA" id="ARBA00023237"/>
    </source>
</evidence>
<dbReference type="InterPro" id="IPR039426">
    <property type="entry name" value="TonB-dep_rcpt-like"/>
</dbReference>
<evidence type="ECO:0000256" key="5">
    <source>
        <dbReference type="ARBA" id="ARBA00022729"/>
    </source>
</evidence>
<evidence type="ECO:0000313" key="14">
    <source>
        <dbReference type="EMBL" id="CDD10771.1"/>
    </source>
</evidence>
<dbReference type="EMBL" id="CBGL010000048">
    <property type="protein sequence ID" value="CDD10771.1"/>
    <property type="molecule type" value="Genomic_DNA"/>
</dbReference>
<dbReference type="PROSITE" id="PS52016">
    <property type="entry name" value="TONB_DEPENDENT_REC_3"/>
    <property type="match status" value="1"/>
</dbReference>
<dbReference type="GO" id="GO:0015344">
    <property type="term" value="F:siderophore uptake transmembrane transporter activity"/>
    <property type="evidence" value="ECO:0007669"/>
    <property type="project" value="TreeGrafter"/>
</dbReference>
<keyword evidence="2 9" id="KW-0813">Transport</keyword>
<evidence type="ECO:0000256" key="2">
    <source>
        <dbReference type="ARBA" id="ARBA00022448"/>
    </source>
</evidence>
<evidence type="ECO:0000256" key="9">
    <source>
        <dbReference type="PROSITE-ProRule" id="PRU01360"/>
    </source>
</evidence>
<dbReference type="PROSITE" id="PS00430">
    <property type="entry name" value="TONB_DEPENDENT_REC_1"/>
    <property type="match status" value="1"/>
</dbReference>
<keyword evidence="14" id="KW-0675">Receptor</keyword>
<evidence type="ECO:0000256" key="3">
    <source>
        <dbReference type="ARBA" id="ARBA00022452"/>
    </source>
</evidence>
<gene>
    <name evidence="14" type="ORF">BN587_02146</name>
</gene>
<sequence length="646" mass="72717">MMRKSYKKKFCLAAASSIMAMSFAGYAFAADATADDADTMEFTLDSMVVTASRIPTKITEAKADISVITRKDIEQMHMSSVEEVLRTVPGVQFMNYGGNGGMNANMSGIRINGSKEVVVLVDGVRVNEFQGSDSGYFFAALTNNTDNIERVEVLRGGAGTLYGSGAKGGVINIITRKINDNKTSIDVSAGNFSTKQYKLNTQGRQGKVGYHVYYDDKHSGDFKDGSGKKWQSDIDSKSVGLKVNYDINADHKLSLSYDRTKSDFNGYDYIYHNNYRGDYKNDSITFKDDLTLSDKWSNSFTYRRSNTEGQYAQNNHTLFNADADYTYDFISDQVTYLTNRHNVVFGVDYAHGKDNAAKALVGTSGKPANFKMKNTSYYVQDDWKIIPHVTLSGGLRYDRPSNSGQTGATLESHTSKSYKLSWDITDKDILYAGRSDFFILPSMYQLTNRQYGNASLKPAYGRTSTIGYSKSFDDYNIFTFNWFETKTERGIGLTAAGYVNTRGMSRGWNAQFMTQLGEHWNANIGWGHLYQYEDEDTYSYGYSPKDLATFAVYYDYAKVKAGLDGYYFFRRVNPNYPNGWPADDYAIFNMSASYAPTKNINIYAKVNNLFDKMYSERTHVIYATGRPGDWYSMPGRSFVLGMQVTF</sequence>
<comment type="caution">
    <text evidence="14">The sequence shown here is derived from an EMBL/GenBank/DDBJ whole genome shotgun (WGS) entry which is preliminary data.</text>
</comment>
<keyword evidence="4 9" id="KW-0812">Transmembrane</keyword>
<dbReference type="InterPro" id="IPR036942">
    <property type="entry name" value="Beta-barrel_TonB_sf"/>
</dbReference>
<keyword evidence="7 9" id="KW-0472">Membrane</keyword>
<dbReference type="Gene3D" id="2.40.170.20">
    <property type="entry name" value="TonB-dependent receptor, beta-barrel domain"/>
    <property type="match status" value="1"/>
</dbReference>
<feature type="domain" description="TonB-dependent receptor-like beta-barrel" evidence="12">
    <location>
        <begin position="243"/>
        <end position="609"/>
    </location>
</feature>
<keyword evidence="6 10" id="KW-0798">TonB box</keyword>
<proteinExistence type="inferred from homology"/>
<evidence type="ECO:0000256" key="10">
    <source>
        <dbReference type="RuleBase" id="RU003357"/>
    </source>
</evidence>
<evidence type="ECO:0000256" key="6">
    <source>
        <dbReference type="ARBA" id="ARBA00023077"/>
    </source>
</evidence>
<reference evidence="14" key="1">
    <citation type="submission" date="2012-11" db="EMBL/GenBank/DDBJ databases">
        <title>Dependencies among metagenomic species, viruses, plasmids and units of genetic variation.</title>
        <authorList>
            <person name="Nielsen H.B."/>
            <person name="Almeida M."/>
            <person name="Juncker A.S."/>
            <person name="Rasmussen S."/>
            <person name="Li J."/>
            <person name="Sunagawa S."/>
            <person name="Plichta D."/>
            <person name="Gautier L."/>
            <person name="Le Chatelier E."/>
            <person name="Peletier E."/>
            <person name="Bonde I."/>
            <person name="Nielsen T."/>
            <person name="Manichanh C."/>
            <person name="Arumugam M."/>
            <person name="Batto J."/>
            <person name="Santos M.B.Q.D."/>
            <person name="Blom N."/>
            <person name="Borruel N."/>
            <person name="Burgdorf K.S."/>
            <person name="Boumezbeur F."/>
            <person name="Casellas F."/>
            <person name="Dore J."/>
            <person name="Guarner F."/>
            <person name="Hansen T."/>
            <person name="Hildebrand F."/>
            <person name="Kaas R.S."/>
            <person name="Kennedy S."/>
            <person name="Kristiansen K."/>
            <person name="Kultima J.R."/>
            <person name="Leonard P."/>
            <person name="Levenez F."/>
            <person name="Lund O."/>
            <person name="Moumen B."/>
            <person name="Le Paslier D."/>
            <person name="Pons N."/>
            <person name="Pedersen O."/>
            <person name="Prifti E."/>
            <person name="Qin J."/>
            <person name="Raes J."/>
            <person name="Tap J."/>
            <person name="Tims S."/>
            <person name="Ussery D.W."/>
            <person name="Yamada T."/>
            <person name="MetaHit consortium"/>
            <person name="Renault P."/>
            <person name="Sicheritz-Ponten T."/>
            <person name="Bork P."/>
            <person name="Wang J."/>
            <person name="Brunak S."/>
            <person name="Ehrlich S.D."/>
        </authorList>
    </citation>
    <scope>NUCLEOTIDE SEQUENCE [LARGE SCALE GENOMIC DNA]</scope>
</reference>
<dbReference type="InterPro" id="IPR012910">
    <property type="entry name" value="Plug_dom"/>
</dbReference>
<dbReference type="GO" id="GO:0009279">
    <property type="term" value="C:cell outer membrane"/>
    <property type="evidence" value="ECO:0007669"/>
    <property type="project" value="UniProtKB-SubCell"/>
</dbReference>
<feature type="signal peptide" evidence="11">
    <location>
        <begin position="1"/>
        <end position="29"/>
    </location>
</feature>
<dbReference type="PANTHER" id="PTHR30069">
    <property type="entry name" value="TONB-DEPENDENT OUTER MEMBRANE RECEPTOR"/>
    <property type="match status" value="1"/>
</dbReference>
<evidence type="ECO:0000256" key="4">
    <source>
        <dbReference type="ARBA" id="ARBA00022692"/>
    </source>
</evidence>
<dbReference type="InterPro" id="IPR037066">
    <property type="entry name" value="Plug_dom_sf"/>
</dbReference>
<dbReference type="InterPro" id="IPR000531">
    <property type="entry name" value="Beta-barrel_TonB"/>
</dbReference>
<comment type="similarity">
    <text evidence="9 10">Belongs to the TonB-dependent receptor family.</text>
</comment>
<dbReference type="Proteomes" id="UP000014937">
    <property type="component" value="Unassembled WGS sequence"/>
</dbReference>
<feature type="chain" id="PRO_5004435833" evidence="11">
    <location>
        <begin position="30"/>
        <end position="646"/>
    </location>
</feature>
<keyword evidence="5 11" id="KW-0732">Signal</keyword>
<dbReference type="Pfam" id="PF00593">
    <property type="entry name" value="TonB_dep_Rec_b-barrel"/>
    <property type="match status" value="1"/>
</dbReference>
<evidence type="ECO:0000256" key="11">
    <source>
        <dbReference type="SAM" id="SignalP"/>
    </source>
</evidence>
<dbReference type="PANTHER" id="PTHR30069:SF50">
    <property type="entry name" value="TONB-DEPENDENT RECEPTOR HI_1217-RELATED"/>
    <property type="match status" value="1"/>
</dbReference>
<dbReference type="RefSeq" id="WP_021721166.1">
    <property type="nucleotide sequence ID" value="NZ_FR892828.1"/>
</dbReference>
<keyword evidence="3 9" id="KW-1134">Transmembrane beta strand</keyword>
<dbReference type="Gene3D" id="2.170.130.10">
    <property type="entry name" value="TonB-dependent receptor, plug domain"/>
    <property type="match status" value="1"/>
</dbReference>
<evidence type="ECO:0000259" key="13">
    <source>
        <dbReference type="Pfam" id="PF07715"/>
    </source>
</evidence>
<protein>
    <submittedName>
        <fullName evidence="14">Putative TonB-dependent receptor plug domain protein</fullName>
    </submittedName>
</protein>
<evidence type="ECO:0000256" key="7">
    <source>
        <dbReference type="ARBA" id="ARBA00023136"/>
    </source>
</evidence>
<evidence type="ECO:0000256" key="1">
    <source>
        <dbReference type="ARBA" id="ARBA00004571"/>
    </source>
</evidence>